<name>A0AAW4XVK8_9BURK</name>
<evidence type="ECO:0008006" key="5">
    <source>
        <dbReference type="Google" id="ProtNLM"/>
    </source>
</evidence>
<gene>
    <name evidence="3" type="ORF">LPW39_11180</name>
</gene>
<reference evidence="3 4" key="1">
    <citation type="submission" date="2021-11" db="EMBL/GenBank/DDBJ databases">
        <title>Genome sequence.</title>
        <authorList>
            <person name="Sun Q."/>
        </authorList>
    </citation>
    <scope>NUCLEOTIDE SEQUENCE [LARGE SCALE GENOMIC DNA]</scope>
    <source>
        <strain evidence="3 4">KCTC 12005</strain>
    </source>
</reference>
<dbReference type="PROSITE" id="PS51257">
    <property type="entry name" value="PROKAR_LIPOPROTEIN"/>
    <property type="match status" value="1"/>
</dbReference>
<organism evidence="3 4">
    <name type="scientific">Comamonas koreensis</name>
    <dbReference type="NCBI Taxonomy" id="160825"/>
    <lineage>
        <taxon>Bacteria</taxon>
        <taxon>Pseudomonadati</taxon>
        <taxon>Pseudomonadota</taxon>
        <taxon>Betaproteobacteria</taxon>
        <taxon>Burkholderiales</taxon>
        <taxon>Comamonadaceae</taxon>
        <taxon>Comamonas</taxon>
    </lineage>
</organism>
<proteinExistence type="predicted"/>
<keyword evidence="4" id="KW-1185">Reference proteome</keyword>
<feature type="signal peptide" evidence="2">
    <location>
        <begin position="1"/>
        <end position="18"/>
    </location>
</feature>
<dbReference type="AlphaFoldDB" id="A0AAW4XVK8"/>
<evidence type="ECO:0000313" key="4">
    <source>
        <dbReference type="Proteomes" id="UP001199260"/>
    </source>
</evidence>
<dbReference type="Proteomes" id="UP001199260">
    <property type="component" value="Unassembled WGS sequence"/>
</dbReference>
<evidence type="ECO:0000256" key="1">
    <source>
        <dbReference type="SAM" id="MobiDB-lite"/>
    </source>
</evidence>
<evidence type="ECO:0000256" key="2">
    <source>
        <dbReference type="SAM" id="SignalP"/>
    </source>
</evidence>
<accession>A0AAW4XVK8</accession>
<keyword evidence="2" id="KW-0732">Signal</keyword>
<protein>
    <recommendedName>
        <fullName evidence="5">Lipoprotein</fullName>
    </recommendedName>
</protein>
<comment type="caution">
    <text evidence="3">The sequence shown here is derived from an EMBL/GenBank/DDBJ whole genome shotgun (WGS) entry which is preliminary data.</text>
</comment>
<feature type="compositionally biased region" description="Basic and acidic residues" evidence="1">
    <location>
        <begin position="59"/>
        <end position="139"/>
    </location>
</feature>
<dbReference type="RefSeq" id="WP_230774654.1">
    <property type="nucleotide sequence ID" value="NZ_JAJNCT010000010.1"/>
</dbReference>
<dbReference type="EMBL" id="JAJNCT010000010">
    <property type="protein sequence ID" value="MCD2165698.1"/>
    <property type="molecule type" value="Genomic_DNA"/>
</dbReference>
<evidence type="ECO:0000313" key="3">
    <source>
        <dbReference type="EMBL" id="MCD2165698.1"/>
    </source>
</evidence>
<sequence>MNHRHLLSIATIAFSALATTGCVATGSDGYYSDSSYGSYGGGYGYGYQQPSQTIYVQDRYNDDRYYRDRERDRDRAAREREARERERDRDRDRQARERDRDQRARDEDRRRALERQAQDRERQNRERDRNRFGESRHQQECAAAARQNAAGSDNVLTPSRPCR</sequence>
<feature type="region of interest" description="Disordered" evidence="1">
    <location>
        <begin position="58"/>
        <end position="163"/>
    </location>
</feature>
<feature type="chain" id="PRO_5043386177" description="Lipoprotein" evidence="2">
    <location>
        <begin position="19"/>
        <end position="163"/>
    </location>
</feature>